<name>A0A7Z7PPJ3_9BACT</name>
<dbReference type="KEGG" id="minf:MESINF_1670"/>
<protein>
    <submittedName>
        <fullName evidence="1">Uncharacterized protein</fullName>
    </submittedName>
</protein>
<dbReference type="PROSITE" id="PS51257">
    <property type="entry name" value="PROKAR_LIPOPROTEIN"/>
    <property type="match status" value="1"/>
</dbReference>
<evidence type="ECO:0000313" key="1">
    <source>
        <dbReference type="EMBL" id="SSC13114.1"/>
    </source>
</evidence>
<sequence length="494" mass="55508">MKRISFMLVLLAALVLLVTSCFKPPFVVVTLSSDAGSNTVLAGTTITFSWKFETADDFKEVVYKLHINDNILELQTTEYATELVAGNYKVWVEALGKLAIESGFRTFNSNELEFIVGSPSVIFDNTQAAYASKDVTVSWKPVDELTHTYLYSVDGAAFVETDALKVDLKNLVDGTHFVQVKTKEFNGLPNKYVFKVDTTGPSITIFGSDRYNGGLGDGDFRPFGRYLFASWQFSEPAVKVEIRLRETTEEGYPWITDWLDWDPTVTGILLNDELVTLYLTEGTFMMPYMLELGHTYLLYVRAYDELGNNKYTYVSFKLEDRYTGEDKPEIFIAPITARPATDEEDGSLVIAIVAPNVKEYIDKIKEYFAPDNTRNGELMYLQNSLLYSQGLTVTQVFFPDFIPDKKNVSNFVDFGDEIVLVRGFVNEPAEIEEVGEVVAFVEFGFGPEMNGQEVSLGLGTDYFIRDGVNRTIDGIVVDNFIYGLDLPEIVGAEM</sequence>
<dbReference type="AlphaFoldDB" id="A0A7Z7PPJ3"/>
<gene>
    <name evidence="1" type="ORF">MESINF_1670</name>
</gene>
<dbReference type="RefSeq" id="WP_169699297.1">
    <property type="nucleotide sequence ID" value="NZ_LS974202.1"/>
</dbReference>
<organism evidence="1 2">
    <name type="scientific">Mesotoga infera</name>
    <dbReference type="NCBI Taxonomy" id="1236046"/>
    <lineage>
        <taxon>Bacteria</taxon>
        <taxon>Thermotogati</taxon>
        <taxon>Thermotogota</taxon>
        <taxon>Thermotogae</taxon>
        <taxon>Kosmotogales</taxon>
        <taxon>Kosmotogaceae</taxon>
        <taxon>Mesotoga</taxon>
    </lineage>
</organism>
<reference evidence="1 2" key="1">
    <citation type="submission" date="2017-01" db="EMBL/GenBank/DDBJ databases">
        <authorList>
            <person name="Erauso G."/>
        </authorList>
    </citation>
    <scope>NUCLEOTIDE SEQUENCE [LARGE SCALE GENOMIC DNA]</scope>
    <source>
        <strain evidence="1">MESINF1</strain>
    </source>
</reference>
<keyword evidence="2" id="KW-1185">Reference proteome</keyword>
<dbReference type="EMBL" id="LS974202">
    <property type="protein sequence ID" value="SSC13114.1"/>
    <property type="molecule type" value="Genomic_DNA"/>
</dbReference>
<dbReference type="Proteomes" id="UP000250796">
    <property type="component" value="Chromosome MESINF"/>
</dbReference>
<accession>A0A7Z7PPJ3</accession>
<evidence type="ECO:0000313" key="2">
    <source>
        <dbReference type="Proteomes" id="UP000250796"/>
    </source>
</evidence>
<proteinExistence type="predicted"/>